<dbReference type="EMBL" id="WNKX01000032">
    <property type="protein sequence ID" value="MTW14033.1"/>
    <property type="molecule type" value="Genomic_DNA"/>
</dbReference>
<dbReference type="OrthoDB" id="1523296at2"/>
<dbReference type="PANTHER" id="PTHR35564">
    <property type="match status" value="1"/>
</dbReference>
<evidence type="ECO:0000313" key="1">
    <source>
        <dbReference type="EMBL" id="MTW14033.1"/>
    </source>
</evidence>
<protein>
    <recommendedName>
        <fullName evidence="3">Type VI secretion system baseplate subunit TssG</fullName>
    </recommendedName>
</protein>
<dbReference type="PANTHER" id="PTHR35564:SF4">
    <property type="entry name" value="CYTOPLASMIC PROTEIN"/>
    <property type="match status" value="1"/>
</dbReference>
<gene>
    <name evidence="1" type="ORF">GM658_25800</name>
</gene>
<dbReference type="AlphaFoldDB" id="A0A6L6QR81"/>
<dbReference type="InterPro" id="IPR010732">
    <property type="entry name" value="T6SS_TssG-like"/>
</dbReference>
<dbReference type="Proteomes" id="UP000472320">
    <property type="component" value="Unassembled WGS sequence"/>
</dbReference>
<accession>A0A6L6QR81</accession>
<dbReference type="Pfam" id="PF06996">
    <property type="entry name" value="T6SS_TssG"/>
    <property type="match status" value="2"/>
</dbReference>
<proteinExistence type="predicted"/>
<comment type="caution">
    <text evidence="1">The sequence shown here is derived from an EMBL/GenBank/DDBJ whole genome shotgun (WGS) entry which is preliminary data.</text>
</comment>
<evidence type="ECO:0008006" key="3">
    <source>
        <dbReference type="Google" id="ProtNLM"/>
    </source>
</evidence>
<organism evidence="1 2">
    <name type="scientific">Massilia eburnea</name>
    <dbReference type="NCBI Taxonomy" id="1776165"/>
    <lineage>
        <taxon>Bacteria</taxon>
        <taxon>Pseudomonadati</taxon>
        <taxon>Pseudomonadota</taxon>
        <taxon>Betaproteobacteria</taxon>
        <taxon>Burkholderiales</taxon>
        <taxon>Oxalobacteraceae</taxon>
        <taxon>Telluria group</taxon>
        <taxon>Massilia</taxon>
    </lineage>
</organism>
<keyword evidence="2" id="KW-1185">Reference proteome</keyword>
<evidence type="ECO:0000313" key="2">
    <source>
        <dbReference type="Proteomes" id="UP000472320"/>
    </source>
</evidence>
<name>A0A6L6QR81_9BURK</name>
<sequence>MRAHRYIYPAGPDVGWHQGGADPMQSEEWRDSPGVSAASAQCYNFFQLAGLVERPAWRNGTSLAFPASDIFTLEGSAVTPACIGLLGMAGALPYCYSEAIARNGGAAAREFMDLLSAPAIDAFCTAWREGRPGPAALPGLPPQRGPLRARALGERLSLALGVPVRIEQFAGHWESLPSAQQSALGSGNARCGTGALLGERLWRLDGSVRVHIGPLDGLALQSFLPGGQGALELASRWRNARGDGNLLAEARIHVLPGARAGMRLGAGACLGHDALLTVREAGERDDLRYRLC</sequence>
<reference evidence="1 2" key="1">
    <citation type="submission" date="2019-11" db="EMBL/GenBank/DDBJ databases">
        <title>Type strains purchased from KCTC, JCM and DSMZ.</title>
        <authorList>
            <person name="Lu H."/>
        </authorList>
    </citation>
    <scope>NUCLEOTIDE SEQUENCE [LARGE SCALE GENOMIC DNA]</scope>
    <source>
        <strain evidence="1 2">JCM 31587</strain>
    </source>
</reference>